<dbReference type="InterPro" id="IPR013783">
    <property type="entry name" value="Ig-like_fold"/>
</dbReference>
<comment type="caution">
    <text evidence="1">The sequence shown here is derived from an EMBL/GenBank/DDBJ whole genome shotgun (WGS) entry which is preliminary data.</text>
</comment>
<dbReference type="EMBL" id="JBEPMA010000001">
    <property type="protein sequence ID" value="MET3616579.1"/>
    <property type="molecule type" value="Genomic_DNA"/>
</dbReference>
<accession>A0ABV2J9X6</accession>
<gene>
    <name evidence="1" type="ORF">ABID14_000199</name>
</gene>
<organism evidence="1 2">
    <name type="scientific">Peptoniphilus olsenii</name>
    <dbReference type="NCBI Taxonomy" id="411570"/>
    <lineage>
        <taxon>Bacteria</taxon>
        <taxon>Bacillati</taxon>
        <taxon>Bacillota</taxon>
        <taxon>Tissierellia</taxon>
        <taxon>Tissierellales</taxon>
        <taxon>Peptoniphilaceae</taxon>
        <taxon>Peptoniphilus</taxon>
    </lineage>
</organism>
<evidence type="ECO:0000313" key="1">
    <source>
        <dbReference type="EMBL" id="MET3616579.1"/>
    </source>
</evidence>
<proteinExistence type="predicted"/>
<dbReference type="Gene3D" id="2.60.40.10">
    <property type="entry name" value="Immunoglobulins"/>
    <property type="match status" value="1"/>
</dbReference>
<reference evidence="1 2" key="1">
    <citation type="submission" date="2024-06" db="EMBL/GenBank/DDBJ databases">
        <title>Genomic Encyclopedia of Type Strains, Phase IV (KMG-IV): sequencing the most valuable type-strain genomes for metagenomic binning, comparative biology and taxonomic classification.</title>
        <authorList>
            <person name="Goeker M."/>
        </authorList>
    </citation>
    <scope>NUCLEOTIDE SEQUENCE [LARGE SCALE GENOMIC DNA]</scope>
    <source>
        <strain evidence="1 2">DSM 21460</strain>
    </source>
</reference>
<evidence type="ECO:0000313" key="2">
    <source>
        <dbReference type="Proteomes" id="UP001549162"/>
    </source>
</evidence>
<dbReference type="RefSeq" id="WP_354366585.1">
    <property type="nucleotide sequence ID" value="NZ_JBEPMA010000001.1"/>
</dbReference>
<protein>
    <submittedName>
        <fullName evidence="1">Uncharacterized protein</fullName>
    </submittedName>
</protein>
<dbReference type="Proteomes" id="UP001549162">
    <property type="component" value="Unassembled WGS sequence"/>
</dbReference>
<name>A0ABV2J9X6_9FIRM</name>
<keyword evidence="2" id="KW-1185">Reference proteome</keyword>
<sequence>MPNYIWRKFWKDSNYRTEKSWGPEQTITLYTANINPRVDVSWPFDDTSKYQVVSVDFLGHESRKRDGEWENNAVNKVTYRVATTERVFSHYSKGSYIEDVKSTSRNAYPNNNYSGSYWYVYKGVDNQAPTISGSNLNLGSKTEDFDIEYIVSDADSDKCTVSITVDNVKKVTDKSVTLNAKYTYKIKISDFTLGKHNIKITAKDSKGATSSTRTYTFTKSNTAPTIDGQDSDLGGKSTAFTKEYRVTDKNNDDVKVTVILNDTEIATVSSAQDKDLSFTITDEHLKNFEIGSTHTITIKADDGKGGVAYRRYTFTKINRPPIISDSDGDLGAKKDTFTQKFSLTDVEKDKIYCRVYLDNKKIYENLEVEDSKEYSYSIPHDDFLKLKYGKHTIKVEAWDDFSVDNKQYRVYTFERVSNGLEVEIKINEFDVKPGKVIAVPHGIFASDAVITVKACNNYNDTKPTWEDMSTESKAARAYAFKNSTKTADKWAIGIKIIAENGESDVSSVLRGVKGGYE</sequence>